<sequence length="277" mass="30915">MTAVAGNVWELSIRELINKRIVTFRHLRNAMALPLDLSADGFGGAANGSVYGGTEGAGSKGVKRRAYFNTLLFDPEDLRGMFNSIRLRKRTRTYFMLGASLGPILAISNPADYIKALGILINEYDTYMTDSGSKTKKASELCSDMTRNFFRKSKGTDEHSSIMQASYESGIFSYLDTHTPPFDLDFLQVFDTFSQITVIMYTKMADSLLSIPITQAAFDSIAKIDSRFKKMLGVVTKELDELVKNAVTRELRLIDPLDMASPENEINTDWETGSVYK</sequence>
<accession>A0A9W8B871</accession>
<keyword evidence="2" id="KW-1185">Reference proteome</keyword>
<protein>
    <submittedName>
        <fullName evidence="1">Uncharacterized protein</fullName>
    </submittedName>
</protein>
<organism evidence="1 2">
    <name type="scientific">Coemansia thaxteri</name>
    <dbReference type="NCBI Taxonomy" id="2663907"/>
    <lineage>
        <taxon>Eukaryota</taxon>
        <taxon>Fungi</taxon>
        <taxon>Fungi incertae sedis</taxon>
        <taxon>Zoopagomycota</taxon>
        <taxon>Kickxellomycotina</taxon>
        <taxon>Kickxellomycetes</taxon>
        <taxon>Kickxellales</taxon>
        <taxon>Kickxellaceae</taxon>
        <taxon>Coemansia</taxon>
    </lineage>
</organism>
<evidence type="ECO:0000313" key="1">
    <source>
        <dbReference type="EMBL" id="KAJ1999297.1"/>
    </source>
</evidence>
<comment type="caution">
    <text evidence="1">The sequence shown here is derived from an EMBL/GenBank/DDBJ whole genome shotgun (WGS) entry which is preliminary data.</text>
</comment>
<proteinExistence type="predicted"/>
<dbReference type="Proteomes" id="UP001150907">
    <property type="component" value="Unassembled WGS sequence"/>
</dbReference>
<dbReference type="EMBL" id="JANBQF010000739">
    <property type="protein sequence ID" value="KAJ1999297.1"/>
    <property type="molecule type" value="Genomic_DNA"/>
</dbReference>
<dbReference type="PANTHER" id="PTHR37332">
    <property type="entry name" value="EXPRESSED PROTEIN"/>
    <property type="match status" value="1"/>
</dbReference>
<dbReference type="OrthoDB" id="14339at2759"/>
<evidence type="ECO:0000313" key="2">
    <source>
        <dbReference type="Proteomes" id="UP001150907"/>
    </source>
</evidence>
<dbReference type="PANTHER" id="PTHR37332:SF1">
    <property type="entry name" value="ELMO DOMAIN-CONTAINING PROTEIN"/>
    <property type="match status" value="1"/>
</dbReference>
<name>A0A9W8B871_9FUNG</name>
<reference evidence="1" key="1">
    <citation type="submission" date="2022-07" db="EMBL/GenBank/DDBJ databases">
        <title>Phylogenomic reconstructions and comparative analyses of Kickxellomycotina fungi.</title>
        <authorList>
            <person name="Reynolds N.K."/>
            <person name="Stajich J.E."/>
            <person name="Barry K."/>
            <person name="Grigoriev I.V."/>
            <person name="Crous P."/>
            <person name="Smith M.E."/>
        </authorList>
    </citation>
    <scope>NUCLEOTIDE SEQUENCE</scope>
    <source>
        <strain evidence="1">IMI 214461</strain>
    </source>
</reference>
<dbReference type="AlphaFoldDB" id="A0A9W8B871"/>
<gene>
    <name evidence="1" type="ORF">H4R26_005122</name>
</gene>